<dbReference type="PANTHER" id="PTHR23155:SF1205">
    <property type="entry name" value="DISEASE RESISTANCE PROTEIN RPM1"/>
    <property type="match status" value="1"/>
</dbReference>
<accession>A0A2I0I319</accession>
<dbReference type="FunFam" id="1.10.10.10:FF:000322">
    <property type="entry name" value="Probable disease resistance protein At1g63360"/>
    <property type="match status" value="1"/>
</dbReference>
<proteinExistence type="predicted"/>
<dbReference type="AlphaFoldDB" id="A0A2I0I319"/>
<dbReference type="STRING" id="22663.A0A2I0I319"/>
<dbReference type="Gene3D" id="3.80.10.10">
    <property type="entry name" value="Ribonuclease Inhibitor"/>
    <property type="match status" value="1"/>
</dbReference>
<dbReference type="EMBL" id="PGOL01004112">
    <property type="protein sequence ID" value="PKI38389.1"/>
    <property type="molecule type" value="Genomic_DNA"/>
</dbReference>
<keyword evidence="5" id="KW-1185">Reference proteome</keyword>
<evidence type="ECO:0000259" key="3">
    <source>
        <dbReference type="Pfam" id="PF23559"/>
    </source>
</evidence>
<dbReference type="InterPro" id="IPR058922">
    <property type="entry name" value="WHD_DRP"/>
</dbReference>
<dbReference type="InterPro" id="IPR036388">
    <property type="entry name" value="WH-like_DNA-bd_sf"/>
</dbReference>
<organism evidence="4 5">
    <name type="scientific">Punica granatum</name>
    <name type="common">Pomegranate</name>
    <dbReference type="NCBI Taxonomy" id="22663"/>
    <lineage>
        <taxon>Eukaryota</taxon>
        <taxon>Viridiplantae</taxon>
        <taxon>Streptophyta</taxon>
        <taxon>Embryophyta</taxon>
        <taxon>Tracheophyta</taxon>
        <taxon>Spermatophyta</taxon>
        <taxon>Magnoliopsida</taxon>
        <taxon>eudicotyledons</taxon>
        <taxon>Gunneridae</taxon>
        <taxon>Pentapetalae</taxon>
        <taxon>rosids</taxon>
        <taxon>malvids</taxon>
        <taxon>Myrtales</taxon>
        <taxon>Lythraceae</taxon>
        <taxon>Punica</taxon>
    </lineage>
</organism>
<protein>
    <recommendedName>
        <fullName evidence="3">Disease resistance protein winged helix domain-containing protein</fullName>
    </recommendedName>
</protein>
<dbReference type="GO" id="GO:0098542">
    <property type="term" value="P:defense response to other organism"/>
    <property type="evidence" value="ECO:0007669"/>
    <property type="project" value="TreeGrafter"/>
</dbReference>
<dbReference type="SUPFAM" id="SSF52058">
    <property type="entry name" value="L domain-like"/>
    <property type="match status" value="1"/>
</dbReference>
<dbReference type="Proteomes" id="UP000233551">
    <property type="component" value="Unassembled WGS sequence"/>
</dbReference>
<keyword evidence="2" id="KW-0611">Plant defense</keyword>
<evidence type="ECO:0000313" key="4">
    <source>
        <dbReference type="EMBL" id="PKI38389.1"/>
    </source>
</evidence>
<evidence type="ECO:0000256" key="1">
    <source>
        <dbReference type="ARBA" id="ARBA00022737"/>
    </source>
</evidence>
<name>A0A2I0I319_PUNGR</name>
<dbReference type="Pfam" id="PF23559">
    <property type="entry name" value="WHD_DRP"/>
    <property type="match status" value="1"/>
</dbReference>
<keyword evidence="1" id="KW-0677">Repeat</keyword>
<evidence type="ECO:0000256" key="2">
    <source>
        <dbReference type="ARBA" id="ARBA00022821"/>
    </source>
</evidence>
<evidence type="ECO:0000313" key="5">
    <source>
        <dbReference type="Proteomes" id="UP000233551"/>
    </source>
</evidence>
<sequence length="370" mass="43278">MSLRCTDLPYYLKSYFLLLSVFPEGWPIRHERLIRLWVAEGFVEWKEGKTLEEVAEDYFNDLISRSLLQVVETTSDRRIKMCRIHSFLWEIIISKSRDQSFFAKVIHQGDVWPERVHRLSIQNTSISEINPQNRLLSQLRSLYMFEVERPFKISLLAGQAWNPETEERRQERFVFRDSKSPTNLQASSLTTVHNNEMLDLEHLTSPPKLLQRAYLNGKLEALPHWIVSLHSLSILHLRWSKLEHNPLMPLHSLPNLVQLELVDVYSGTTLCFKAKGTTPCLENMLIDRCKALEKLITGIEFLTKLKVLEFFDMSDEFIKNLTKDEEKKNHRKISHVPEVIMASACSGSEMCNLYGDRLRDFSSPQEFLKE</sequence>
<dbReference type="PANTHER" id="PTHR23155">
    <property type="entry name" value="DISEASE RESISTANCE PROTEIN RP"/>
    <property type="match status" value="1"/>
</dbReference>
<dbReference type="InterPro" id="IPR032675">
    <property type="entry name" value="LRR_dom_sf"/>
</dbReference>
<reference evidence="4 5" key="1">
    <citation type="submission" date="2017-11" db="EMBL/GenBank/DDBJ databases">
        <title>De-novo sequencing of pomegranate (Punica granatum L.) genome.</title>
        <authorList>
            <person name="Akparov Z."/>
            <person name="Amiraslanov A."/>
            <person name="Hajiyeva S."/>
            <person name="Abbasov M."/>
            <person name="Kaur K."/>
            <person name="Hamwieh A."/>
            <person name="Solovyev V."/>
            <person name="Salamov A."/>
            <person name="Braich B."/>
            <person name="Kosarev P."/>
            <person name="Mahmoud A."/>
            <person name="Hajiyev E."/>
            <person name="Babayeva S."/>
            <person name="Izzatullayeva V."/>
            <person name="Mammadov A."/>
            <person name="Mammadov A."/>
            <person name="Sharifova S."/>
            <person name="Ojaghi J."/>
            <person name="Eynullazada K."/>
            <person name="Bayramov B."/>
            <person name="Abdulazimova A."/>
            <person name="Shahmuradov I."/>
        </authorList>
    </citation>
    <scope>NUCLEOTIDE SEQUENCE [LARGE SCALE GENOMIC DNA]</scope>
    <source>
        <strain evidence="5">cv. AG2017</strain>
        <tissue evidence="4">Leaf</tissue>
    </source>
</reference>
<comment type="caution">
    <text evidence="4">The sequence shown here is derived from an EMBL/GenBank/DDBJ whole genome shotgun (WGS) entry which is preliminary data.</text>
</comment>
<dbReference type="InterPro" id="IPR044974">
    <property type="entry name" value="Disease_R_plants"/>
</dbReference>
<gene>
    <name evidence="4" type="ORF">CRG98_041215</name>
</gene>
<feature type="domain" description="Disease resistance protein winged helix" evidence="3">
    <location>
        <begin position="21"/>
        <end position="92"/>
    </location>
</feature>
<dbReference type="Gene3D" id="1.10.10.10">
    <property type="entry name" value="Winged helix-like DNA-binding domain superfamily/Winged helix DNA-binding domain"/>
    <property type="match status" value="1"/>
</dbReference>